<reference evidence="1" key="1">
    <citation type="submission" date="2023-03" db="EMBL/GenBank/DDBJ databases">
        <title>Massive genome expansion in bonnet fungi (Mycena s.s.) driven by repeated elements and novel gene families across ecological guilds.</title>
        <authorList>
            <consortium name="Lawrence Berkeley National Laboratory"/>
            <person name="Harder C.B."/>
            <person name="Miyauchi S."/>
            <person name="Viragh M."/>
            <person name="Kuo A."/>
            <person name="Thoen E."/>
            <person name="Andreopoulos B."/>
            <person name="Lu D."/>
            <person name="Skrede I."/>
            <person name="Drula E."/>
            <person name="Henrissat B."/>
            <person name="Morin E."/>
            <person name="Kohler A."/>
            <person name="Barry K."/>
            <person name="LaButti K."/>
            <person name="Morin E."/>
            <person name="Salamov A."/>
            <person name="Lipzen A."/>
            <person name="Mereny Z."/>
            <person name="Hegedus B."/>
            <person name="Baldrian P."/>
            <person name="Stursova M."/>
            <person name="Weitz H."/>
            <person name="Taylor A."/>
            <person name="Grigoriev I.V."/>
            <person name="Nagy L.G."/>
            <person name="Martin F."/>
            <person name="Kauserud H."/>
        </authorList>
    </citation>
    <scope>NUCLEOTIDE SEQUENCE</scope>
    <source>
        <strain evidence="1">CBHHK182m</strain>
    </source>
</reference>
<protein>
    <recommendedName>
        <fullName evidence="3">F-box domain-containing protein</fullName>
    </recommendedName>
</protein>
<dbReference type="AlphaFoldDB" id="A0AAD7IJL2"/>
<keyword evidence="2" id="KW-1185">Reference proteome</keyword>
<sequence length="672" mass="75475">MYVIGKCGFREIPPARHNRLLFCVEVVSQPPTQPRATAEIRWVLRDFLSEIFRAIRAWIKRSKHLDEDQHLRALRGRRFEVTAAPPASADAALLGGFQFRNAAPLVHALQGLPGVWFESLHRSEWDQLLAYCPLENEVLQIRALLQGPLLRLKDLDDQIANLQKAIDALARERDDIRSFVDLHKDLISPFRRLPLDIIREIFAVCLPTHRNCVMSAVEAPVLLGRICSSWRAISLTTPRLWSRLHVVEPSRLWRTETSIDALEKKLSLRLETTKTWLSRSGQCPLSISFQSSSDTPDVDTAATKTRLFMQAIIPFTPRWKEITLHGVPHEALEMLSNLAEDDVTMLQKLNISQHPDSDTPTHVPFALMRVLNLINLTLAAPVSIEDLPVRWENLTYLAVWGQDSSALSCSIVAELLARCSRLQVCSFFINARNSDLSPPEDGASSTIALPFLHSLHISGLPTIDVGNLFRRLSVPGLRDVDLRGSIANNFGKHPFVADFLAFLGVSSCFETLTIDTQLVIPSSFMELLRGLPASTTCLRIADCLDSWDLSTAFGLFDDDMLAVLTPTPENPGSCPALQKLHIIRCWAPSDTALLQFIHARMAVSPRTLETVMIKFSREMHFDFAAYIQPFLDDGRLKIITTYTRSTAVEDFSPWEGLPDAPNMIAQRGKDDF</sequence>
<dbReference type="Proteomes" id="UP001215598">
    <property type="component" value="Unassembled WGS sequence"/>
</dbReference>
<evidence type="ECO:0000313" key="1">
    <source>
        <dbReference type="EMBL" id="KAJ7742867.1"/>
    </source>
</evidence>
<accession>A0AAD7IJL2</accession>
<name>A0AAD7IJL2_9AGAR</name>
<evidence type="ECO:0008006" key="3">
    <source>
        <dbReference type="Google" id="ProtNLM"/>
    </source>
</evidence>
<organism evidence="1 2">
    <name type="scientific">Mycena metata</name>
    <dbReference type="NCBI Taxonomy" id="1033252"/>
    <lineage>
        <taxon>Eukaryota</taxon>
        <taxon>Fungi</taxon>
        <taxon>Dikarya</taxon>
        <taxon>Basidiomycota</taxon>
        <taxon>Agaricomycotina</taxon>
        <taxon>Agaricomycetes</taxon>
        <taxon>Agaricomycetidae</taxon>
        <taxon>Agaricales</taxon>
        <taxon>Marasmiineae</taxon>
        <taxon>Mycenaceae</taxon>
        <taxon>Mycena</taxon>
    </lineage>
</organism>
<dbReference type="InterPro" id="IPR032675">
    <property type="entry name" value="LRR_dom_sf"/>
</dbReference>
<gene>
    <name evidence="1" type="ORF">B0H16DRAFT_1693696</name>
</gene>
<comment type="caution">
    <text evidence="1">The sequence shown here is derived from an EMBL/GenBank/DDBJ whole genome shotgun (WGS) entry which is preliminary data.</text>
</comment>
<dbReference type="SUPFAM" id="SSF52047">
    <property type="entry name" value="RNI-like"/>
    <property type="match status" value="1"/>
</dbReference>
<proteinExistence type="predicted"/>
<dbReference type="Gene3D" id="3.80.10.10">
    <property type="entry name" value="Ribonuclease Inhibitor"/>
    <property type="match status" value="1"/>
</dbReference>
<evidence type="ECO:0000313" key="2">
    <source>
        <dbReference type="Proteomes" id="UP001215598"/>
    </source>
</evidence>
<dbReference type="EMBL" id="JARKIB010000093">
    <property type="protein sequence ID" value="KAJ7742867.1"/>
    <property type="molecule type" value="Genomic_DNA"/>
</dbReference>